<feature type="compositionally biased region" description="Polar residues" evidence="1">
    <location>
        <begin position="120"/>
        <end position="137"/>
    </location>
</feature>
<feature type="compositionally biased region" description="Polar residues" evidence="1">
    <location>
        <begin position="51"/>
        <end position="61"/>
    </location>
</feature>
<dbReference type="EMBL" id="FJVC01000163">
    <property type="protein sequence ID" value="CZT44178.1"/>
    <property type="molecule type" value="Genomic_DNA"/>
</dbReference>
<feature type="compositionally biased region" description="Polar residues" evidence="1">
    <location>
        <begin position="196"/>
        <end position="208"/>
    </location>
</feature>
<gene>
    <name evidence="2" type="ORF">RSE6_04313</name>
</gene>
<evidence type="ECO:0000256" key="1">
    <source>
        <dbReference type="SAM" id="MobiDB-lite"/>
    </source>
</evidence>
<organism evidence="2 3">
    <name type="scientific">Rhynchosporium secalis</name>
    <name type="common">Barley scald fungus</name>
    <dbReference type="NCBI Taxonomy" id="38038"/>
    <lineage>
        <taxon>Eukaryota</taxon>
        <taxon>Fungi</taxon>
        <taxon>Dikarya</taxon>
        <taxon>Ascomycota</taxon>
        <taxon>Pezizomycotina</taxon>
        <taxon>Leotiomycetes</taxon>
        <taxon>Helotiales</taxon>
        <taxon>Ploettnerulaceae</taxon>
        <taxon>Rhynchosporium</taxon>
    </lineage>
</organism>
<proteinExistence type="predicted"/>
<sequence>MSDTDSTRIKRDYSSDSSLSIDDASPPRRKKVKRQSTENSYTPDSDDTSTAEKGTSASTPATKGLLAILEPSQKDDVSDTPISDQEAGIGSTSLPSIPATKGLFEPPCQGPKPKDLVTPTAKTTSIPEDTKPPSATGSLYAPPWSGPKPKDSDTTTTKKLSVPGNIALQSRPAAKNRFTLPLPYDKDKVVGQSSGISIPTTQIPSTPHTKAKRPSAALSRRIEAAHQKTQPSTSENPLYAVRRLSSYMSTPRLHRNNTLATYDNLNDANFYVARLWTALHGSRGDWVYIKGKEADGRIWWAVLEGSGSLVKIDIGKVTAWLIPDMRISKLGEGEELTDVKEWGNDTTMMLIWQSERRIYLPP</sequence>
<evidence type="ECO:0000313" key="3">
    <source>
        <dbReference type="Proteomes" id="UP000177625"/>
    </source>
</evidence>
<reference evidence="3" key="1">
    <citation type="submission" date="2016-03" db="EMBL/GenBank/DDBJ databases">
        <authorList>
            <person name="Guldener U."/>
        </authorList>
    </citation>
    <scope>NUCLEOTIDE SEQUENCE [LARGE SCALE GENOMIC DNA]</scope>
</reference>
<feature type="compositionally biased region" description="Low complexity" evidence="1">
    <location>
        <begin position="15"/>
        <end position="24"/>
    </location>
</feature>
<feature type="region of interest" description="Disordered" evidence="1">
    <location>
        <begin position="1"/>
        <end position="159"/>
    </location>
</feature>
<dbReference type="AlphaFoldDB" id="A0A1E1M4Z6"/>
<feature type="compositionally biased region" description="Basic and acidic residues" evidence="1">
    <location>
        <begin position="1"/>
        <end position="14"/>
    </location>
</feature>
<protein>
    <submittedName>
        <fullName evidence="2">Uncharacterized protein</fullName>
    </submittedName>
</protein>
<accession>A0A1E1M4Z6</accession>
<feature type="region of interest" description="Disordered" evidence="1">
    <location>
        <begin position="196"/>
        <end position="234"/>
    </location>
</feature>
<name>A0A1E1M4Z6_RHYSE</name>
<keyword evidence="3" id="KW-1185">Reference proteome</keyword>
<evidence type="ECO:0000313" key="2">
    <source>
        <dbReference type="EMBL" id="CZT44178.1"/>
    </source>
</evidence>
<dbReference type="Proteomes" id="UP000177625">
    <property type="component" value="Unassembled WGS sequence"/>
</dbReference>